<evidence type="ECO:0000313" key="1">
    <source>
        <dbReference type="EMBL" id="VAW64812.1"/>
    </source>
</evidence>
<dbReference type="EMBL" id="UOFG01000240">
    <property type="protein sequence ID" value="VAW64812.1"/>
    <property type="molecule type" value="Genomic_DNA"/>
</dbReference>
<feature type="non-terminal residue" evidence="1">
    <location>
        <position position="59"/>
    </location>
</feature>
<reference evidence="1" key="1">
    <citation type="submission" date="2018-06" db="EMBL/GenBank/DDBJ databases">
        <authorList>
            <person name="Zhirakovskaya E."/>
        </authorList>
    </citation>
    <scope>NUCLEOTIDE SEQUENCE</scope>
</reference>
<dbReference type="AlphaFoldDB" id="A0A3B0XNS7"/>
<protein>
    <submittedName>
        <fullName evidence="1">Uncharacterized protein</fullName>
    </submittedName>
</protein>
<sequence length="59" mass="6484">MVQVVPPGFQIEVKNVSIQVYVSIFLTKSWGSDVVIYVSVNNGSGCSTRVPDRGEKCEH</sequence>
<proteinExistence type="predicted"/>
<organism evidence="1">
    <name type="scientific">hydrothermal vent metagenome</name>
    <dbReference type="NCBI Taxonomy" id="652676"/>
    <lineage>
        <taxon>unclassified sequences</taxon>
        <taxon>metagenomes</taxon>
        <taxon>ecological metagenomes</taxon>
    </lineage>
</organism>
<accession>A0A3B0XNS7</accession>
<name>A0A3B0XNS7_9ZZZZ</name>
<gene>
    <name evidence="1" type="ORF">MNBD_GAMMA11-2190</name>
</gene>